<protein>
    <submittedName>
        <fullName evidence="4">Outer membrane protein OmpA-like peptidoglycan-associated protein</fullName>
    </submittedName>
</protein>
<accession>A0A4Q8CYZ2</accession>
<proteinExistence type="predicted"/>
<dbReference type="Proteomes" id="UP000292298">
    <property type="component" value="Unassembled WGS sequence"/>
</dbReference>
<feature type="signal peptide" evidence="2">
    <location>
        <begin position="1"/>
        <end position="21"/>
    </location>
</feature>
<reference evidence="4 5" key="1">
    <citation type="submission" date="2019-02" db="EMBL/GenBank/DDBJ databases">
        <title>Genomic Encyclopedia of Type Strains, Phase IV (KMG-IV): sequencing the most valuable type-strain genomes for metagenomic binning, comparative biology and taxonomic classification.</title>
        <authorList>
            <person name="Goeker M."/>
        </authorList>
    </citation>
    <scope>NUCLEOTIDE SEQUENCE [LARGE SCALE GENOMIC DNA]</scope>
    <source>
        <strain evidence="4 5">DSM 21056</strain>
    </source>
</reference>
<dbReference type="GO" id="GO:0016020">
    <property type="term" value="C:membrane"/>
    <property type="evidence" value="ECO:0007669"/>
    <property type="project" value="UniProtKB-UniRule"/>
</dbReference>
<sequence length="571" mass="62093">MVRKSFIALGATLMLAGTVHAGDTESLRQAVDVAIRDCSASDTLNVPLRTSGLDLVPLYANGYAQETAGNSPFAEQDVEVDLALENDLDQQLAAYLRCETPVMRLTQAQMLLAGALTGDDPRTEMVAIYQHGYSSGADALVTRDSVDSLADLSGATIALQSYAPQLDLLVSTIEAAKNRAEDANVSWTDPELVYTDDQVGLDGDTPGARFYADDTIDAALVTRPDADVLTSGGETGTGAEGSVRGAEIRFSTQAASRAMSEVYVVRADYLEANREQLKRFITGLLRAEEQVREDVKKLIVDWEAVAGQLLGDPAVADEAADLWRRVQTVGMQGNSDWSSDDHPRAFAAVNNRLANTLVPLGVLDTARSVRLANYDYSALAEGVFDKRRVSLPSFNRDAATRMVSEQRDAGDLEARTIAEFRIQFEPNQSTFPIDEYREEFATIAEAATEYGGAVFTVEGHADPLAYLRRKENGADLSTLRSIRQSARNLSRNRAVSVRDQIIDYAEQQDVSLDASQFVTEGLGFSDPRTGICGGDPCPPETEAEWRSNMRVVFRAVQVEAESSSFSPPNSW</sequence>
<keyword evidence="2" id="KW-0732">Signal</keyword>
<evidence type="ECO:0000256" key="1">
    <source>
        <dbReference type="PROSITE-ProRule" id="PRU00473"/>
    </source>
</evidence>
<dbReference type="InterPro" id="IPR006665">
    <property type="entry name" value="OmpA-like"/>
</dbReference>
<feature type="chain" id="PRO_5020333036" evidence="2">
    <location>
        <begin position="22"/>
        <end position="571"/>
    </location>
</feature>
<evidence type="ECO:0000313" key="5">
    <source>
        <dbReference type="Proteomes" id="UP000292298"/>
    </source>
</evidence>
<keyword evidence="1" id="KW-0472">Membrane</keyword>
<evidence type="ECO:0000259" key="3">
    <source>
        <dbReference type="PROSITE" id="PS51123"/>
    </source>
</evidence>
<dbReference type="SUPFAM" id="SSF103088">
    <property type="entry name" value="OmpA-like"/>
    <property type="match status" value="1"/>
</dbReference>
<name>A0A4Q8CYZ2_9GAMM</name>
<dbReference type="Gene3D" id="3.40.190.10">
    <property type="entry name" value="Periplasmic binding protein-like II"/>
    <property type="match status" value="2"/>
</dbReference>
<comment type="caution">
    <text evidence="4">The sequence shown here is derived from an EMBL/GenBank/DDBJ whole genome shotgun (WGS) entry which is preliminary data.</text>
</comment>
<dbReference type="InterPro" id="IPR036737">
    <property type="entry name" value="OmpA-like_sf"/>
</dbReference>
<dbReference type="OrthoDB" id="9815602at2"/>
<dbReference type="AlphaFoldDB" id="A0A4Q8CYZ2"/>
<feature type="domain" description="OmpA-like" evidence="3">
    <location>
        <begin position="413"/>
        <end position="559"/>
    </location>
</feature>
<evidence type="ECO:0000256" key="2">
    <source>
        <dbReference type="SAM" id="SignalP"/>
    </source>
</evidence>
<organism evidence="4 5">
    <name type="scientific">Spiribacter vilamensis</name>
    <dbReference type="NCBI Taxonomy" id="531306"/>
    <lineage>
        <taxon>Bacteria</taxon>
        <taxon>Pseudomonadati</taxon>
        <taxon>Pseudomonadota</taxon>
        <taxon>Gammaproteobacteria</taxon>
        <taxon>Chromatiales</taxon>
        <taxon>Ectothiorhodospiraceae</taxon>
        <taxon>Spiribacter</taxon>
    </lineage>
</organism>
<evidence type="ECO:0000313" key="4">
    <source>
        <dbReference type="EMBL" id="RZU98137.1"/>
    </source>
</evidence>
<dbReference type="EMBL" id="SHLI01000001">
    <property type="protein sequence ID" value="RZU98137.1"/>
    <property type="molecule type" value="Genomic_DNA"/>
</dbReference>
<keyword evidence="5" id="KW-1185">Reference proteome</keyword>
<dbReference type="Gene3D" id="3.30.1330.60">
    <property type="entry name" value="OmpA-like domain"/>
    <property type="match status" value="1"/>
</dbReference>
<dbReference type="RefSeq" id="WP_130502477.1">
    <property type="nucleotide sequence ID" value="NZ_SHLI01000001.1"/>
</dbReference>
<gene>
    <name evidence="4" type="ORF">EV698_0373</name>
</gene>
<dbReference type="PROSITE" id="PS51123">
    <property type="entry name" value="OMPA_2"/>
    <property type="match status" value="1"/>
</dbReference>